<reference evidence="1 2" key="1">
    <citation type="submission" date="2023-04" db="EMBL/GenBank/DDBJ databases">
        <title>Ottowia paracancer sp. nov., isolated from human stomach.</title>
        <authorList>
            <person name="Song Y."/>
        </authorList>
    </citation>
    <scope>NUCLEOTIDE SEQUENCE [LARGE SCALE GENOMIC DNA]</scope>
    <source>
        <strain evidence="1 2">10c7w1</strain>
    </source>
</reference>
<protein>
    <submittedName>
        <fullName evidence="1">Uncharacterized protein</fullName>
    </submittedName>
</protein>
<proteinExistence type="predicted"/>
<name>A0AAW6RKZ5_9BURK</name>
<accession>A0AAW6RKZ5</accession>
<organism evidence="1 2">
    <name type="scientific">Ottowia cancrivicina</name>
    <dbReference type="NCBI Taxonomy" id="3040346"/>
    <lineage>
        <taxon>Bacteria</taxon>
        <taxon>Pseudomonadati</taxon>
        <taxon>Pseudomonadota</taxon>
        <taxon>Betaproteobacteria</taxon>
        <taxon>Burkholderiales</taxon>
        <taxon>Comamonadaceae</taxon>
        <taxon>Ottowia</taxon>
    </lineage>
</organism>
<sequence length="393" mass="40420">MAVFPVKYVHSGMRGAPVVSGTPGSRIGAIDAFLLTGFGAVTAQRVTVAGGIATATLQAGQSFEPHTVIAVAGATPDALNGEARVLTATPSQITFATAAADGPASGTITIKVAPVGHWTKVFAGTNKAVYRSTHPKASGFYLRVDDSADTYMRVRGFESMSDIDNGTGPFPTDAQIAGGGYWVVAARPGNEVVNWDFAADARFFAAAWAPDAGGHISAPLRGFGDLLPRAPAGDVWAVGLSCLSDANSNGIYAGGLSAPGGGTPGRGLYLPRSYTGQGSSRLSYTASYCGGGDISGGDNQPLGPAPNPVDGSIEFCRLFARAGAAYHFGPRADLPGVLYCPQGGLKDIFSPRDSVTGSGPLAGRRLVMLPAYSYWGQTNGFYAIDTTGPWRED</sequence>
<evidence type="ECO:0000313" key="2">
    <source>
        <dbReference type="Proteomes" id="UP001237156"/>
    </source>
</evidence>
<evidence type="ECO:0000313" key="1">
    <source>
        <dbReference type="EMBL" id="MDG9699244.1"/>
    </source>
</evidence>
<dbReference type="RefSeq" id="WP_279524177.1">
    <property type="nucleotide sequence ID" value="NZ_JARVII010000009.1"/>
</dbReference>
<gene>
    <name evidence="1" type="ORF">QB898_05825</name>
</gene>
<dbReference type="Proteomes" id="UP001237156">
    <property type="component" value="Unassembled WGS sequence"/>
</dbReference>
<comment type="caution">
    <text evidence="1">The sequence shown here is derived from an EMBL/GenBank/DDBJ whole genome shotgun (WGS) entry which is preliminary data.</text>
</comment>
<keyword evidence="2" id="KW-1185">Reference proteome</keyword>
<dbReference type="AlphaFoldDB" id="A0AAW6RKZ5"/>
<dbReference type="EMBL" id="JARVII010000009">
    <property type="protein sequence ID" value="MDG9699244.1"/>
    <property type="molecule type" value="Genomic_DNA"/>
</dbReference>